<protein>
    <recommendedName>
        <fullName evidence="1">Sortilin C-terminal domain-containing protein</fullName>
    </recommendedName>
</protein>
<dbReference type="InterPro" id="IPR031777">
    <property type="entry name" value="Sortilin_C"/>
</dbReference>
<keyword evidence="3" id="KW-1185">Reference proteome</keyword>
<reference evidence="2" key="2">
    <citation type="submission" date="2025-08" db="UniProtKB">
        <authorList>
            <consortium name="Ensembl"/>
        </authorList>
    </citation>
    <scope>IDENTIFICATION</scope>
</reference>
<proteinExistence type="predicted"/>
<evidence type="ECO:0000313" key="2">
    <source>
        <dbReference type="Ensembl" id="ENSHHUP00000054332.1"/>
    </source>
</evidence>
<organism evidence="2 3">
    <name type="scientific">Hucho hucho</name>
    <name type="common">huchen</name>
    <dbReference type="NCBI Taxonomy" id="62062"/>
    <lineage>
        <taxon>Eukaryota</taxon>
        <taxon>Metazoa</taxon>
        <taxon>Chordata</taxon>
        <taxon>Craniata</taxon>
        <taxon>Vertebrata</taxon>
        <taxon>Euteleostomi</taxon>
        <taxon>Actinopterygii</taxon>
        <taxon>Neopterygii</taxon>
        <taxon>Teleostei</taxon>
        <taxon>Protacanthopterygii</taxon>
        <taxon>Salmoniformes</taxon>
        <taxon>Salmonidae</taxon>
        <taxon>Salmoninae</taxon>
        <taxon>Hucho</taxon>
    </lineage>
</organism>
<accession>A0A4W5NTF0</accession>
<dbReference type="PANTHER" id="PTHR12106">
    <property type="entry name" value="SORTILIN RELATED"/>
    <property type="match status" value="1"/>
</dbReference>
<dbReference type="Pfam" id="PF15901">
    <property type="entry name" value="Sortilin_C"/>
    <property type="match status" value="1"/>
</dbReference>
<dbReference type="Gene3D" id="3.30.60.270">
    <property type="match status" value="1"/>
</dbReference>
<dbReference type="STRING" id="62062.ENSHHUP00000054332"/>
<feature type="domain" description="Sortilin C-terminal" evidence="1">
    <location>
        <begin position="7"/>
        <end position="69"/>
    </location>
</feature>
<evidence type="ECO:0000313" key="3">
    <source>
        <dbReference type="Proteomes" id="UP000314982"/>
    </source>
</evidence>
<dbReference type="Proteomes" id="UP000314982">
    <property type="component" value="Unassembled WGS sequence"/>
</dbReference>
<dbReference type="AlphaFoldDB" id="A0A4W5NTF0"/>
<reference evidence="2" key="3">
    <citation type="submission" date="2025-09" db="UniProtKB">
        <authorList>
            <consortium name="Ensembl"/>
        </authorList>
    </citation>
    <scope>IDENTIFICATION</scope>
</reference>
<name>A0A4W5NTF0_9TELE</name>
<evidence type="ECO:0000259" key="1">
    <source>
        <dbReference type="Pfam" id="PF15901"/>
    </source>
</evidence>
<reference evidence="3" key="1">
    <citation type="submission" date="2018-06" db="EMBL/GenBank/DDBJ databases">
        <title>Genome assembly of Danube salmon.</title>
        <authorList>
            <person name="Macqueen D.J."/>
            <person name="Gundappa M.K."/>
        </authorList>
    </citation>
    <scope>NUCLEOTIDE SEQUENCE [LARGE SCALE GENOMIC DNA]</scope>
</reference>
<dbReference type="GO" id="GO:0016020">
    <property type="term" value="C:membrane"/>
    <property type="evidence" value="ECO:0007669"/>
    <property type="project" value="TreeGrafter"/>
</dbReference>
<sequence>MTICLFSDYGYERRREGNCLPAFSFNTAVVSRSCSQGQNYLNSTGYRKVMSNNCIKGVKDMYTPRKQMCPNRAPKGLFLSPPERASLPPTCTPTSPSWCIWMRGTK</sequence>
<dbReference type="GeneTree" id="ENSGT01050000247626"/>
<dbReference type="InterPro" id="IPR050310">
    <property type="entry name" value="VPS10-sortilin"/>
</dbReference>
<dbReference type="Ensembl" id="ENSHHUT00000056219.1">
    <property type="protein sequence ID" value="ENSHHUP00000054332.1"/>
    <property type="gene ID" value="ENSHHUG00000032602.1"/>
</dbReference>
<dbReference type="PANTHER" id="PTHR12106:SF10">
    <property type="entry name" value="VPS10 DOMAIN-CONTAINING RECEPTOR SORCS3"/>
    <property type="match status" value="1"/>
</dbReference>